<evidence type="ECO:0000256" key="4">
    <source>
        <dbReference type="SAM" id="Phobius"/>
    </source>
</evidence>
<dbReference type="PRINTS" id="PR01210">
    <property type="entry name" value="GGTRANSPTASE"/>
</dbReference>
<keyword evidence="4" id="KW-1133">Transmembrane helix</keyword>
<dbReference type="GO" id="GO:0006751">
    <property type="term" value="P:glutathione catabolic process"/>
    <property type="evidence" value="ECO:0007669"/>
    <property type="project" value="InterPro"/>
</dbReference>
<evidence type="ECO:0000256" key="1">
    <source>
        <dbReference type="ARBA" id="ARBA00084097"/>
    </source>
</evidence>
<dbReference type="InterPro" id="IPR000101">
    <property type="entry name" value="GGT_peptidase"/>
</dbReference>
<comment type="caution">
    <text evidence="5">The sequence shown here is derived from an EMBL/GenBank/DDBJ whole genome shotgun (WGS) entry which is preliminary data.</text>
</comment>
<keyword evidence="1" id="KW-1199">Hemostasis impairing toxin</keyword>
<keyword evidence="6" id="KW-1185">Reference proteome</keyword>
<keyword evidence="1" id="KW-1202">Platelet aggregation activating toxin</keyword>
<dbReference type="GO" id="GO:0036374">
    <property type="term" value="F:glutathione hydrolase activity"/>
    <property type="evidence" value="ECO:0007669"/>
    <property type="project" value="InterPro"/>
</dbReference>
<reference evidence="5" key="1">
    <citation type="submission" date="2023-01" db="EMBL/GenBank/DDBJ databases">
        <title>Genome assembly of the deep-sea coral Lophelia pertusa.</title>
        <authorList>
            <person name="Herrera S."/>
            <person name="Cordes E."/>
        </authorList>
    </citation>
    <scope>NUCLEOTIDE SEQUENCE</scope>
    <source>
        <strain evidence="5">USNM1676648</strain>
        <tissue evidence="5">Polyp</tissue>
    </source>
</reference>
<feature type="binding site" evidence="3">
    <location>
        <position position="491"/>
    </location>
    <ligand>
        <name>L-glutamate</name>
        <dbReference type="ChEBI" id="CHEBI:29985"/>
    </ligand>
</feature>
<dbReference type="OrthoDB" id="1081007at2759"/>
<evidence type="ECO:0000256" key="2">
    <source>
        <dbReference type="PIRSR" id="PIRSR600101-1"/>
    </source>
</evidence>
<evidence type="ECO:0000313" key="5">
    <source>
        <dbReference type="EMBL" id="KAJ7387667.1"/>
    </source>
</evidence>
<dbReference type="Pfam" id="PF01019">
    <property type="entry name" value="G_glu_transpept"/>
    <property type="match status" value="1"/>
</dbReference>
<dbReference type="PANTHER" id="PTHR11686:SF9">
    <property type="entry name" value="RE13973P"/>
    <property type="match status" value="1"/>
</dbReference>
<feature type="binding site" evidence="3">
    <location>
        <position position="127"/>
    </location>
    <ligand>
        <name>L-glutamate</name>
        <dbReference type="ChEBI" id="CHEBI:29985"/>
    </ligand>
</feature>
<evidence type="ECO:0008006" key="7">
    <source>
        <dbReference type="Google" id="ProtNLM"/>
    </source>
</evidence>
<dbReference type="Gene3D" id="1.10.246.130">
    <property type="match status" value="1"/>
</dbReference>
<evidence type="ECO:0000313" key="6">
    <source>
        <dbReference type="Proteomes" id="UP001163046"/>
    </source>
</evidence>
<dbReference type="GO" id="GO:0005886">
    <property type="term" value="C:plasma membrane"/>
    <property type="evidence" value="ECO:0007669"/>
    <property type="project" value="TreeGrafter"/>
</dbReference>
<dbReference type="Gene3D" id="3.60.20.40">
    <property type="match status" value="1"/>
</dbReference>
<feature type="binding site" evidence="3">
    <location>
        <position position="440"/>
    </location>
    <ligand>
        <name>L-glutamate</name>
        <dbReference type="ChEBI" id="CHEBI:29985"/>
    </ligand>
</feature>
<dbReference type="Proteomes" id="UP001163046">
    <property type="component" value="Unassembled WGS sequence"/>
</dbReference>
<keyword evidence="4" id="KW-0472">Membrane</keyword>
<protein>
    <recommendedName>
        <fullName evidence="7">Gamma-glutamyl transpeptidase</fullName>
    </recommendedName>
</protein>
<proteinExistence type="predicted"/>
<dbReference type="PANTHER" id="PTHR11686">
    <property type="entry name" value="GAMMA GLUTAMYL TRANSPEPTIDASE"/>
    <property type="match status" value="1"/>
</dbReference>
<dbReference type="InterPro" id="IPR043138">
    <property type="entry name" value="GGT_lsub"/>
</dbReference>
<dbReference type="FunFam" id="3.60.20.40:FF:000001">
    <property type="entry name" value="Gamma-glutamyltranspeptidase 1"/>
    <property type="match status" value="1"/>
</dbReference>
<accession>A0A9W9ZTM2</accession>
<dbReference type="SUPFAM" id="SSF56235">
    <property type="entry name" value="N-terminal nucleophile aminohydrolases (Ntn hydrolases)"/>
    <property type="match status" value="1"/>
</dbReference>
<dbReference type="NCBIfam" id="TIGR00066">
    <property type="entry name" value="g_glut_trans"/>
    <property type="match status" value="1"/>
</dbReference>
<feature type="transmembrane region" description="Helical" evidence="4">
    <location>
        <begin position="12"/>
        <end position="37"/>
    </location>
</feature>
<dbReference type="AlphaFoldDB" id="A0A9W9ZTM2"/>
<feature type="binding site" evidence="3">
    <location>
        <begin position="468"/>
        <end position="469"/>
    </location>
    <ligand>
        <name>L-glutamate</name>
        <dbReference type="ChEBI" id="CHEBI:29985"/>
    </ligand>
</feature>
<dbReference type="InterPro" id="IPR043137">
    <property type="entry name" value="GGT_ssub_C"/>
</dbReference>
<keyword evidence="1" id="KW-0800">Toxin</keyword>
<dbReference type="EMBL" id="MU825873">
    <property type="protein sequence ID" value="KAJ7387667.1"/>
    <property type="molecule type" value="Genomic_DNA"/>
</dbReference>
<feature type="binding site" evidence="3">
    <location>
        <begin position="416"/>
        <end position="418"/>
    </location>
    <ligand>
        <name>L-glutamate</name>
        <dbReference type="ChEBI" id="CHEBI:29985"/>
    </ligand>
</feature>
<organism evidence="5 6">
    <name type="scientific">Desmophyllum pertusum</name>
    <dbReference type="NCBI Taxonomy" id="174260"/>
    <lineage>
        <taxon>Eukaryota</taxon>
        <taxon>Metazoa</taxon>
        <taxon>Cnidaria</taxon>
        <taxon>Anthozoa</taxon>
        <taxon>Hexacorallia</taxon>
        <taxon>Scleractinia</taxon>
        <taxon>Caryophylliina</taxon>
        <taxon>Caryophylliidae</taxon>
        <taxon>Desmophyllum</taxon>
    </lineage>
</organism>
<dbReference type="FunFam" id="1.10.246.130:FF:000002">
    <property type="entry name" value="glutathione hydrolase 1 proenzyme"/>
    <property type="match status" value="1"/>
</dbReference>
<name>A0A9W9ZTM2_9CNID</name>
<evidence type="ECO:0000256" key="3">
    <source>
        <dbReference type="PIRSR" id="PIRSR600101-2"/>
    </source>
</evidence>
<gene>
    <name evidence="5" type="ORF">OS493_001005</name>
</gene>
<dbReference type="InterPro" id="IPR029055">
    <property type="entry name" value="Ntn_hydrolases_N"/>
</dbReference>
<keyword evidence="4" id="KW-0812">Transmembrane</keyword>
<sequence length="589" mass="65364">MSGSGSDFKRKRCWLISVVVLFIVIVVCVGMFLAYWLTRNPSEEINSPEYPDSLGGPYKHASVASDAGPCSRIGKNILQQNGSAVDSAIAAMLCVGVLNMHSTGIAGGGFMLVYNRSGQVAEVFDFRETAPAQATEDMFKNASYKELNSTLSTGVPGEVRGYYTAWQSYGRLPWKQLVQPAIDKAKYGFLINPSLYKTMITTKQDLMKDPGLKELLLDKEGNLKQIGDNITNRQYAKSLEEIRDNPESFYNGSLANKIVRDIKRRGGIVTFEDLKSYTVIRRKAILNQLGNMTWYTAPPPTSGPVITLILNILKGYNMTSESRDSPLTFHRIIEAFKFGYSWRARLGDPAFNNDTNEIVSKMTNKTFAELLRQKIWDNQTHSNPSYYGNIQFEKDYGTAHLSVLAPDGDAVALTSSINYYFGCKYRSNITGIVYNNGMADFSTPGQLNPDDIIPSKSNFIKPGKRAQSSMSPVIFTDVSGRVRLVAGASGGPRITTAVSLTVVNELWLSRGISNAINYPRVHHQLFPKTVSIETPPYTISQGIQDGLRARKHNITVDADYAAVQAIVRDQDEEIYGKSDPRKYGWPDGF</sequence>
<feature type="active site" description="Nucleophile" evidence="2">
    <location>
        <position position="398"/>
    </location>
</feature>